<name>A0A1H7G7L8_9FIRM</name>
<dbReference type="Gene3D" id="3.40.960.10">
    <property type="entry name" value="VSR Endonuclease"/>
    <property type="match status" value="1"/>
</dbReference>
<dbReference type="SUPFAM" id="SSF52540">
    <property type="entry name" value="P-loop containing nucleoside triphosphate hydrolases"/>
    <property type="match status" value="1"/>
</dbReference>
<dbReference type="InterPro" id="IPR041677">
    <property type="entry name" value="DNA2/NAM7_AAA_11"/>
</dbReference>
<keyword evidence="5" id="KW-1185">Reference proteome</keyword>
<keyword evidence="4" id="KW-0067">ATP-binding</keyword>
<proteinExistence type="predicted"/>
<evidence type="ECO:0000313" key="5">
    <source>
        <dbReference type="Proteomes" id="UP000182321"/>
    </source>
</evidence>
<dbReference type="Proteomes" id="UP000182321">
    <property type="component" value="Unassembled WGS sequence"/>
</dbReference>
<feature type="domain" description="DNA2/NAM7 helicase helicase" evidence="2">
    <location>
        <begin position="184"/>
        <end position="538"/>
    </location>
</feature>
<dbReference type="InterPro" id="IPR045055">
    <property type="entry name" value="DNA2/NAM7-like"/>
</dbReference>
<evidence type="ECO:0000313" key="4">
    <source>
        <dbReference type="EMBL" id="SEK34283.1"/>
    </source>
</evidence>
<dbReference type="CDD" id="cd18808">
    <property type="entry name" value="SF1_C_Upf1"/>
    <property type="match status" value="1"/>
</dbReference>
<evidence type="ECO:0000259" key="1">
    <source>
        <dbReference type="Pfam" id="PF10881"/>
    </source>
</evidence>
<keyword evidence="4" id="KW-0347">Helicase</keyword>
<dbReference type="RefSeq" id="WP_083380592.1">
    <property type="nucleotide sequence ID" value="NZ_FNZX01000004.1"/>
</dbReference>
<dbReference type="InterPro" id="IPR047187">
    <property type="entry name" value="SF1_C_Upf1"/>
</dbReference>
<dbReference type="PANTHER" id="PTHR10887">
    <property type="entry name" value="DNA2/NAM7 HELICASE FAMILY"/>
    <property type="match status" value="1"/>
</dbReference>
<keyword evidence="4" id="KW-0378">Hydrolase</keyword>
<protein>
    <submittedName>
        <fullName evidence="4">Superfamily I DNA and/or RNA helicase</fullName>
    </submittedName>
</protein>
<feature type="domain" description="DUF2726" evidence="1">
    <location>
        <begin position="783"/>
        <end position="903"/>
    </location>
</feature>
<dbReference type="Pfam" id="PF10881">
    <property type="entry name" value="DUF2726"/>
    <property type="match status" value="1"/>
</dbReference>
<dbReference type="EMBL" id="FNZX01000004">
    <property type="protein sequence ID" value="SEK34283.1"/>
    <property type="molecule type" value="Genomic_DNA"/>
</dbReference>
<sequence length="906" mass="104642">MMTNTVDLMIIIKGEIKTNQVANYRWNISTQKHDITFKNGKMFSYLPGNVIVLRNPKALNPDNYMVWKKDGSQFRGIERIYEFKNGANKYWRIEWKTYSNEYKKSDLVIHENCLAMQKSGKVFEYLKEASKLSNLTNEDGELILRNYYDKLGFVSNTTALYNYLEGDGNLEHYSIDDIVFPFGCNQSQYKAVRNALENQISIIQGPPGTGKTQTILNIIANLIVNDKSVIVVSNNNSATANVLEKLSKEQYGMDFLVASLGSMDNKKLFIESQTGKYPDLSRWKNEQPEYQLKNDASTLAKNLQKIYKLKEDIANLKLVKHDVELESKYYDKFYDDNADDYNSIKIRGRLSSEKVMNLWQEIQDRADRGKQLGFIQKLKSILVYGIANWDFYNQDLSKIIFVLQKLYYKTKRDEIDSELNRMELELQNSNAGDEKLLEQKSLIYLKKVLERKYNWEHERTIFTEDDLYRNPEAVVKEYPIILSTTFSARSSLNSQIMQYDYVIMDEASQVDVATGALALSCAKNAVIVGDLKQLSNVVTPEVKRESDLLFSKYSIEQAYDFGNNSFLKSVSELLNTVPKTLLKEHYRCNPRIIGFCNEKFYDSELIIMTDDTEEEPLKVYVTTPGNHARGFYNQRQIDVIKNEILPTLTEDKSEIGIVAPYNEQVNAIKEQIPNVDVATVHKYQGREKDVIIITVVNNDNLGFMDQADLLNVAISRAKKRLIVVVANAEQQSNSNIADLISYIRYNKMDIVDSKVYSVFDYMYNEYAQARWAYFRKHRRISQYESENLTHELIKKILRNYPSLDVTCFVNLQTVIKDASQLTDEEARYAFNPSTHLDFLIYRKIGKEPLLAVETDGYKYHKVGTAQHERDIKKNDILEKCGLKLLRLPTNGSQESSKITAALEECL</sequence>
<dbReference type="CDD" id="cd17934">
    <property type="entry name" value="DEXXQc_Upf1-like"/>
    <property type="match status" value="1"/>
</dbReference>
<reference evidence="5" key="1">
    <citation type="submission" date="2016-10" db="EMBL/GenBank/DDBJ databases">
        <authorList>
            <person name="Varghese N."/>
        </authorList>
    </citation>
    <scope>NUCLEOTIDE SEQUENCE [LARGE SCALE GENOMIC DNA]</scope>
    <source>
        <strain evidence="5">ACV-9</strain>
    </source>
</reference>
<dbReference type="Pfam" id="PF13087">
    <property type="entry name" value="AAA_12"/>
    <property type="match status" value="1"/>
</dbReference>
<dbReference type="Pfam" id="PF13086">
    <property type="entry name" value="AAA_11"/>
    <property type="match status" value="1"/>
</dbReference>
<evidence type="ECO:0000259" key="2">
    <source>
        <dbReference type="Pfam" id="PF13086"/>
    </source>
</evidence>
<dbReference type="InterPro" id="IPR027417">
    <property type="entry name" value="P-loop_NTPase"/>
</dbReference>
<dbReference type="InterPro" id="IPR024402">
    <property type="entry name" value="DUF2726"/>
</dbReference>
<dbReference type="GO" id="GO:0004386">
    <property type="term" value="F:helicase activity"/>
    <property type="evidence" value="ECO:0007669"/>
    <property type="project" value="UniProtKB-KW"/>
</dbReference>
<accession>A0A1H7G7L8</accession>
<dbReference type="Gene3D" id="3.40.50.300">
    <property type="entry name" value="P-loop containing nucleotide triphosphate hydrolases"/>
    <property type="match status" value="2"/>
</dbReference>
<dbReference type="AlphaFoldDB" id="A0A1H7G7L8"/>
<evidence type="ECO:0000259" key="3">
    <source>
        <dbReference type="Pfam" id="PF13087"/>
    </source>
</evidence>
<gene>
    <name evidence="4" type="ORF">SAMN02910377_00663</name>
</gene>
<feature type="domain" description="DNA2/NAM7 helicase-like C-terminal" evidence="3">
    <location>
        <begin position="567"/>
        <end position="725"/>
    </location>
</feature>
<organism evidence="4 5">
    <name type="scientific">Pseudobutyrivibrio ruminis</name>
    <dbReference type="NCBI Taxonomy" id="46206"/>
    <lineage>
        <taxon>Bacteria</taxon>
        <taxon>Bacillati</taxon>
        <taxon>Bacillota</taxon>
        <taxon>Clostridia</taxon>
        <taxon>Lachnospirales</taxon>
        <taxon>Lachnospiraceae</taxon>
        <taxon>Pseudobutyrivibrio</taxon>
    </lineage>
</organism>
<keyword evidence="4" id="KW-0547">Nucleotide-binding</keyword>
<dbReference type="InterPro" id="IPR041679">
    <property type="entry name" value="DNA2/NAM7-like_C"/>
</dbReference>